<organism evidence="5 6">
    <name type="scientific">Providencia heimbachae ATCC 35613</name>
    <dbReference type="NCBI Taxonomy" id="1354272"/>
    <lineage>
        <taxon>Bacteria</taxon>
        <taxon>Pseudomonadati</taxon>
        <taxon>Pseudomonadota</taxon>
        <taxon>Gammaproteobacteria</taxon>
        <taxon>Enterobacterales</taxon>
        <taxon>Morganellaceae</taxon>
        <taxon>Providencia</taxon>
    </lineage>
</organism>
<dbReference type="GO" id="GO:0008977">
    <property type="term" value="F:prephenate dehydrogenase (NAD+) activity"/>
    <property type="evidence" value="ECO:0007669"/>
    <property type="project" value="InterPro"/>
</dbReference>
<dbReference type="InterPro" id="IPR011277">
    <property type="entry name" value="CM_T"/>
</dbReference>
<comment type="pathway">
    <text evidence="2">Amino-acid biosynthesis; L-tyrosine biosynthesis; (4-hydroxyphenyl)pyruvate from prephenate (NAD(+) route): step 1/1.</text>
</comment>
<comment type="pathway">
    <text evidence="2">Metabolic intermediate biosynthesis; prephenate biosynthesis; prephenate from chorismate: step 1/1.</text>
</comment>
<feature type="domain" description="Prephenate/arogenate dehydrogenase" evidence="4">
    <location>
        <begin position="99"/>
        <end position="361"/>
    </location>
</feature>
<evidence type="ECO:0000256" key="2">
    <source>
        <dbReference type="PIRNR" id="PIRNR001499"/>
    </source>
</evidence>
<keyword evidence="6" id="KW-1185">Reference proteome</keyword>
<dbReference type="SMART" id="SM00830">
    <property type="entry name" value="CM_2"/>
    <property type="match status" value="1"/>
</dbReference>
<dbReference type="InterPro" id="IPR050812">
    <property type="entry name" value="Preph/Arog_dehydrog"/>
</dbReference>
<dbReference type="InterPro" id="IPR036979">
    <property type="entry name" value="CM_dom_sf"/>
</dbReference>
<dbReference type="AlphaFoldDB" id="A0A1B7JPP3"/>
<dbReference type="InterPro" id="IPR003099">
    <property type="entry name" value="Prephen_DH"/>
</dbReference>
<dbReference type="Gene3D" id="1.10.3660.10">
    <property type="entry name" value="6-phosphogluconate dehydrogenase C-terminal like domain"/>
    <property type="match status" value="1"/>
</dbReference>
<comment type="caution">
    <text evidence="5">The sequence shown here is derived from an EMBL/GenBank/DDBJ whole genome shotgun (WGS) entry which is preliminary data.</text>
</comment>
<keyword evidence="2" id="KW-0827">Tyrosine biosynthesis</keyword>
<dbReference type="SUPFAM" id="SSF48179">
    <property type="entry name" value="6-phosphogluconate dehydrogenase C-terminal domain-like"/>
    <property type="match status" value="1"/>
</dbReference>
<comment type="subcellular location">
    <subcellularLocation>
        <location evidence="2">Cytoplasm</location>
    </subcellularLocation>
</comment>
<dbReference type="InterPro" id="IPR046825">
    <property type="entry name" value="PDH_C"/>
</dbReference>
<proteinExistence type="predicted"/>
<dbReference type="InterPro" id="IPR046826">
    <property type="entry name" value="PDH_N"/>
</dbReference>
<sequence length="373" mass="42335">MSVELSHLRDQIDEVDKSLLELLAKRLQLVADVGEVKSKHGLPIYVPERESSMLAARRFDAERLGVPPDLIEDVLRRIMRESYARENDKGFKTLNPSAGPIVIVGGDGKMGRLFHRLLTLSGYSVKILGENDWPQAESIVSGASIVMISVPIHSTVDVINQLPTLDDETILVDIASIKQKPLEAMLAVHKGPVLGLHPMFGPDIGSVAKQVFAYSDGREAESYQWFLEQLLVWGARLKKITAEEHDKNMSFIQALRHFTTFTYGQNLAEEQVDLQQLLDLSSPIYRLELAMVGRLFAQDPQLYADIIMSSDENVELIRRYHQLLGQSIEMLERKDKVEFVRQFNQVSEWFGEDAHHFMKESQSLLQRANDNRK</sequence>
<dbReference type="NCBIfam" id="NF008400">
    <property type="entry name" value="PRK11199.1"/>
    <property type="match status" value="1"/>
</dbReference>
<dbReference type="SUPFAM" id="SSF48600">
    <property type="entry name" value="Chorismate mutase II"/>
    <property type="match status" value="1"/>
</dbReference>
<dbReference type="PATRIC" id="fig|1354272.4.peg.3074"/>
<evidence type="ECO:0000313" key="5">
    <source>
        <dbReference type="EMBL" id="OAT49845.1"/>
    </source>
</evidence>
<dbReference type="InterPro" id="IPR036291">
    <property type="entry name" value="NAD(P)-bd_dom_sf"/>
</dbReference>
<evidence type="ECO:0000313" key="6">
    <source>
        <dbReference type="Proteomes" id="UP000078224"/>
    </source>
</evidence>
<dbReference type="InterPro" id="IPR036263">
    <property type="entry name" value="Chorismate_II_sf"/>
</dbReference>
<evidence type="ECO:0000256" key="1">
    <source>
        <dbReference type="ARBA" id="ARBA00023002"/>
    </source>
</evidence>
<keyword evidence="1 2" id="KW-0560">Oxidoreductase</keyword>
<dbReference type="GO" id="GO:0005737">
    <property type="term" value="C:cytoplasm"/>
    <property type="evidence" value="ECO:0007669"/>
    <property type="project" value="UniProtKB-SubCell"/>
</dbReference>
<dbReference type="EMBL" id="LXEW01000040">
    <property type="protein sequence ID" value="OAT49845.1"/>
    <property type="molecule type" value="Genomic_DNA"/>
</dbReference>
<dbReference type="PROSITE" id="PS51176">
    <property type="entry name" value="PDH_ADH"/>
    <property type="match status" value="1"/>
</dbReference>
<dbReference type="PANTHER" id="PTHR21363:SF0">
    <property type="entry name" value="PREPHENATE DEHYDROGENASE [NADP(+)]"/>
    <property type="match status" value="1"/>
</dbReference>
<name>A0A1B7JPP3_9GAMM</name>
<dbReference type="NCBIfam" id="TIGR01799">
    <property type="entry name" value="CM_T"/>
    <property type="match status" value="1"/>
</dbReference>
<keyword evidence="2" id="KW-0057">Aromatic amino acid biosynthesis</keyword>
<dbReference type="PIRSF" id="PIRSF001499">
    <property type="entry name" value="Chor_mut_pdh_Tpr"/>
    <property type="match status" value="1"/>
</dbReference>
<dbReference type="PROSITE" id="PS51168">
    <property type="entry name" value="CHORISMATE_MUT_2"/>
    <property type="match status" value="1"/>
</dbReference>
<dbReference type="Pfam" id="PF20463">
    <property type="entry name" value="PDH_C"/>
    <property type="match status" value="1"/>
</dbReference>
<evidence type="ECO:0000259" key="4">
    <source>
        <dbReference type="PROSITE" id="PS51176"/>
    </source>
</evidence>
<keyword evidence="2" id="KW-0963">Cytoplasm</keyword>
<keyword evidence="2" id="KW-0028">Amino-acid biosynthesis</keyword>
<dbReference type="Pfam" id="PF02153">
    <property type="entry name" value="PDH_N"/>
    <property type="match status" value="1"/>
</dbReference>
<dbReference type="GO" id="GO:0004106">
    <property type="term" value="F:chorismate mutase activity"/>
    <property type="evidence" value="ECO:0007669"/>
    <property type="project" value="InterPro"/>
</dbReference>
<accession>A0A1B7JPP3</accession>
<dbReference type="Proteomes" id="UP000078224">
    <property type="component" value="Unassembled WGS sequence"/>
</dbReference>
<dbReference type="RefSeq" id="WP_068439632.1">
    <property type="nucleotide sequence ID" value="NZ_LXEW01000040.1"/>
</dbReference>
<dbReference type="UniPathway" id="UPA00122">
    <property type="reaction ID" value="UER00961"/>
</dbReference>
<reference evidence="5 6" key="1">
    <citation type="submission" date="2016-04" db="EMBL/GenBank/DDBJ databases">
        <title>ATOL: Assembling a taxonomically balanced genome-scale reconstruction of the evolutionary history of the Enterobacteriaceae.</title>
        <authorList>
            <person name="Plunkett G.III."/>
            <person name="Neeno-Eckwall E.C."/>
            <person name="Glasner J.D."/>
            <person name="Perna N.T."/>
        </authorList>
    </citation>
    <scope>NUCLEOTIDE SEQUENCE [LARGE SCALE GENOMIC DNA]</scope>
    <source>
        <strain evidence="5 6">ATCC 35613</strain>
    </source>
</reference>
<feature type="domain" description="Chorismate mutase" evidence="3">
    <location>
        <begin position="1"/>
        <end position="90"/>
    </location>
</feature>
<dbReference type="FunFam" id="1.20.59.10:FF:000001">
    <property type="entry name" value="T-protein"/>
    <property type="match status" value="1"/>
</dbReference>
<protein>
    <recommendedName>
        <fullName evidence="2">T-protein</fullName>
    </recommendedName>
</protein>
<dbReference type="GO" id="GO:0046417">
    <property type="term" value="P:chorismate metabolic process"/>
    <property type="evidence" value="ECO:0007669"/>
    <property type="project" value="InterPro"/>
</dbReference>
<dbReference type="SUPFAM" id="SSF51735">
    <property type="entry name" value="NAD(P)-binding Rossmann-fold domains"/>
    <property type="match status" value="1"/>
</dbReference>
<evidence type="ECO:0000259" key="3">
    <source>
        <dbReference type="PROSITE" id="PS51168"/>
    </source>
</evidence>
<gene>
    <name evidence="5" type="ORF">M998_3015</name>
</gene>
<dbReference type="InterPro" id="IPR008244">
    <property type="entry name" value="Chor_mut/prephenate_DH_T"/>
</dbReference>
<dbReference type="GO" id="GO:0006571">
    <property type="term" value="P:tyrosine biosynthetic process"/>
    <property type="evidence" value="ECO:0007669"/>
    <property type="project" value="UniProtKB-UniPathway"/>
</dbReference>
<dbReference type="GO" id="GO:0004665">
    <property type="term" value="F:prephenate dehydrogenase (NADP+) activity"/>
    <property type="evidence" value="ECO:0007669"/>
    <property type="project" value="InterPro"/>
</dbReference>
<dbReference type="InterPro" id="IPR002701">
    <property type="entry name" value="CM_II_prokaryot"/>
</dbReference>
<dbReference type="GO" id="GO:0070403">
    <property type="term" value="F:NAD+ binding"/>
    <property type="evidence" value="ECO:0007669"/>
    <property type="project" value="InterPro"/>
</dbReference>
<keyword evidence="2 5" id="KW-0413">Isomerase</keyword>
<keyword evidence="2" id="KW-0520">NAD</keyword>
<dbReference type="Pfam" id="PF01817">
    <property type="entry name" value="CM_2"/>
    <property type="match status" value="1"/>
</dbReference>
<dbReference type="PANTHER" id="PTHR21363">
    <property type="entry name" value="PREPHENATE DEHYDROGENASE"/>
    <property type="match status" value="1"/>
</dbReference>
<dbReference type="Gene3D" id="3.40.50.720">
    <property type="entry name" value="NAD(P)-binding Rossmann-like Domain"/>
    <property type="match status" value="1"/>
</dbReference>
<dbReference type="Gene3D" id="1.20.59.10">
    <property type="entry name" value="Chorismate mutase"/>
    <property type="match status" value="1"/>
</dbReference>
<dbReference type="InterPro" id="IPR008927">
    <property type="entry name" value="6-PGluconate_DH-like_C_sf"/>
</dbReference>
<dbReference type="OrthoDB" id="6198144at2"/>
<dbReference type="UniPathway" id="UPA00120">
    <property type="reaction ID" value="UER00203"/>
</dbReference>